<dbReference type="EMBL" id="LBQC01000014">
    <property type="protein sequence ID" value="KKP72544.1"/>
    <property type="molecule type" value="Genomic_DNA"/>
</dbReference>
<keyword evidence="2" id="KW-0131">Cell cycle</keyword>
<reference evidence="2 3" key="1">
    <citation type="journal article" date="2015" name="Nature">
        <title>rRNA introns, odd ribosomes, and small enigmatic genomes across a large radiation of phyla.</title>
        <authorList>
            <person name="Brown C.T."/>
            <person name="Hug L.A."/>
            <person name="Thomas B.C."/>
            <person name="Sharon I."/>
            <person name="Castelle C.J."/>
            <person name="Singh A."/>
            <person name="Wilkins M.J."/>
            <person name="Williams K.H."/>
            <person name="Banfield J.F."/>
        </authorList>
    </citation>
    <scope>NUCLEOTIDE SEQUENCE [LARGE SCALE GENOMIC DNA]</scope>
</reference>
<dbReference type="InterPro" id="IPR018541">
    <property type="entry name" value="Ftsk_gamma"/>
</dbReference>
<dbReference type="SMART" id="SM00843">
    <property type="entry name" value="Ftsk_gamma"/>
    <property type="match status" value="1"/>
</dbReference>
<evidence type="ECO:0000259" key="1">
    <source>
        <dbReference type="SMART" id="SM00843"/>
    </source>
</evidence>
<dbReference type="Pfam" id="PF09397">
    <property type="entry name" value="FtsK_gamma"/>
    <property type="match status" value="1"/>
</dbReference>
<keyword evidence="2" id="KW-0132">Cell division</keyword>
<gene>
    <name evidence="2" type="ORF">UR68_C0014G0014</name>
</gene>
<accession>A0A0G0BSR4</accession>
<dbReference type="PANTHER" id="PTHR22683">
    <property type="entry name" value="SPORULATION PROTEIN RELATED"/>
    <property type="match status" value="1"/>
</dbReference>
<dbReference type="Proteomes" id="UP000034457">
    <property type="component" value="Unassembled WGS sequence"/>
</dbReference>
<evidence type="ECO:0000313" key="3">
    <source>
        <dbReference type="Proteomes" id="UP000034457"/>
    </source>
</evidence>
<dbReference type="Gene3D" id="1.10.10.10">
    <property type="entry name" value="Winged helix-like DNA-binding domain superfamily/Winged helix DNA-binding domain"/>
    <property type="match status" value="1"/>
</dbReference>
<organism evidence="2 3">
    <name type="scientific">Candidatus Roizmanbacteria bacterium GW2011_GWA2_35_19</name>
    <dbReference type="NCBI Taxonomy" id="1618478"/>
    <lineage>
        <taxon>Bacteria</taxon>
        <taxon>Candidatus Roizmaniibacteriota</taxon>
    </lineage>
</organism>
<name>A0A0G0BSR4_9BACT</name>
<evidence type="ECO:0000313" key="2">
    <source>
        <dbReference type="EMBL" id="KKP72544.1"/>
    </source>
</evidence>
<feature type="domain" description="FtsK gamma" evidence="1">
    <location>
        <begin position="107"/>
        <end position="172"/>
    </location>
</feature>
<dbReference type="PANTHER" id="PTHR22683:SF41">
    <property type="entry name" value="DNA TRANSLOCASE FTSK"/>
    <property type="match status" value="1"/>
</dbReference>
<dbReference type="InterPro" id="IPR036388">
    <property type="entry name" value="WH-like_DNA-bd_sf"/>
</dbReference>
<proteinExistence type="predicted"/>
<comment type="caution">
    <text evidence="2">The sequence shown here is derived from an EMBL/GenBank/DDBJ whole genome shotgun (WGS) entry which is preliminary data.</text>
</comment>
<protein>
    <submittedName>
        <fullName evidence="2">Cell division protein FtsK</fullName>
    </submittedName>
</protein>
<sequence length="173" mass="20231">MVDKKDEVLKKLEGIDKRLKELENDFYNLDDYLPNHSLINKSIQFIEKKGKVSRHELKKRFSISDFRAIQLFKLLTEQGFLKKESEKDEERSVNPEAFYEYVEPVLSYNRQDLFKRAVEIVKDQEKVSTALLQRRLSIGYASAARMLDQMEAKGIFGPAEGSKPRDVLKNKDK</sequence>
<dbReference type="GO" id="GO:0051301">
    <property type="term" value="P:cell division"/>
    <property type="evidence" value="ECO:0007669"/>
    <property type="project" value="UniProtKB-KW"/>
</dbReference>
<dbReference type="AlphaFoldDB" id="A0A0G0BSR4"/>
<dbReference type="STRING" id="1618478.UR68_C0014G0014"/>
<dbReference type="InterPro" id="IPR036390">
    <property type="entry name" value="WH_DNA-bd_sf"/>
</dbReference>
<dbReference type="SUPFAM" id="SSF46785">
    <property type="entry name" value="Winged helix' DNA-binding domain"/>
    <property type="match status" value="1"/>
</dbReference>
<dbReference type="InterPro" id="IPR050206">
    <property type="entry name" value="FtsK/SpoIIIE/SftA"/>
</dbReference>